<sequence length="84" mass="9517">MAASQSDRSAKTATKRKLLGEEELRMRARQGTRNVLAELMECHGIEEQTARQRVLDQCKAACPSGAARLLTNTAHHRKARKYYF</sequence>
<evidence type="ECO:0000313" key="2">
    <source>
        <dbReference type="EMBL" id="AIL62458.1"/>
    </source>
</evidence>
<name>A0A077FAX3_9PSED</name>
<organism evidence="2 3">
    <name type="scientific">Pseudomonas alkylphenolica</name>
    <dbReference type="NCBI Taxonomy" id="237609"/>
    <lineage>
        <taxon>Bacteria</taxon>
        <taxon>Pseudomonadati</taxon>
        <taxon>Pseudomonadota</taxon>
        <taxon>Gammaproteobacteria</taxon>
        <taxon>Pseudomonadales</taxon>
        <taxon>Pseudomonadaceae</taxon>
        <taxon>Pseudomonas</taxon>
    </lineage>
</organism>
<dbReference type="EMBL" id="CP009048">
    <property type="protein sequence ID" value="AIL62458.1"/>
    <property type="molecule type" value="Genomic_DNA"/>
</dbReference>
<evidence type="ECO:0000256" key="1">
    <source>
        <dbReference type="SAM" id="MobiDB-lite"/>
    </source>
</evidence>
<dbReference type="AlphaFoldDB" id="A0A077FAX3"/>
<gene>
    <name evidence="2" type="ORF">PSAKL28_32940</name>
</gene>
<protein>
    <submittedName>
        <fullName evidence="2">Uncharacterized protein</fullName>
    </submittedName>
</protein>
<dbReference type="RefSeq" id="WP_051939441.1">
    <property type="nucleotide sequence ID" value="NZ_CP009048.1"/>
</dbReference>
<dbReference type="HOGENOM" id="CLU_2524955_0_0_6"/>
<reference evidence="2 3" key="1">
    <citation type="submission" date="2014-07" db="EMBL/GenBank/DDBJ databases">
        <authorList>
            <person name="Lee K."/>
            <person name="Lim J.Y."/>
            <person name="Hwang I."/>
        </authorList>
    </citation>
    <scope>NUCLEOTIDE SEQUENCE [LARGE SCALE GENOMIC DNA]</scope>
    <source>
        <strain evidence="2 3">KL28</strain>
    </source>
</reference>
<proteinExistence type="predicted"/>
<dbReference type="KEGG" id="palk:PSAKL28_32940"/>
<dbReference type="Proteomes" id="UP000028931">
    <property type="component" value="Chromosome"/>
</dbReference>
<accession>A0A077FAX3</accession>
<feature type="region of interest" description="Disordered" evidence="1">
    <location>
        <begin position="1"/>
        <end position="25"/>
    </location>
</feature>
<evidence type="ECO:0000313" key="3">
    <source>
        <dbReference type="Proteomes" id="UP000028931"/>
    </source>
</evidence>